<dbReference type="Proteomes" id="UP000187203">
    <property type="component" value="Unassembled WGS sequence"/>
</dbReference>
<comment type="caution">
    <text evidence="6">The sequence shown here is derived from an EMBL/GenBank/DDBJ whole genome shotgun (WGS) entry which is preliminary data.</text>
</comment>
<dbReference type="GO" id="GO:0007064">
    <property type="term" value="P:mitotic sister chromatid cohesion"/>
    <property type="evidence" value="ECO:0007669"/>
    <property type="project" value="InterPro"/>
</dbReference>
<dbReference type="EMBL" id="AWUE01012615">
    <property type="protein sequence ID" value="OMP08784.1"/>
    <property type="molecule type" value="Genomic_DNA"/>
</dbReference>
<evidence type="ECO:0000313" key="6">
    <source>
        <dbReference type="EMBL" id="OMP08784.1"/>
    </source>
</evidence>
<comment type="subcellular location">
    <subcellularLocation>
        <location evidence="1">Nucleus</location>
    </subcellularLocation>
</comment>
<dbReference type="InterPro" id="IPR039776">
    <property type="entry name" value="Pds5"/>
</dbReference>
<feature type="region of interest" description="Disordered" evidence="5">
    <location>
        <begin position="311"/>
        <end position="330"/>
    </location>
</feature>
<feature type="compositionally biased region" description="Basic and acidic residues" evidence="5">
    <location>
        <begin position="224"/>
        <end position="241"/>
    </location>
</feature>
<dbReference type="GO" id="GO:0000785">
    <property type="term" value="C:chromatin"/>
    <property type="evidence" value="ECO:0007669"/>
    <property type="project" value="TreeGrafter"/>
</dbReference>
<evidence type="ECO:0000256" key="3">
    <source>
        <dbReference type="ARBA" id="ARBA00023204"/>
    </source>
</evidence>
<name>A0A1R3KNZ9_9ROSI</name>
<dbReference type="Gene3D" id="2.30.30.140">
    <property type="match status" value="1"/>
</dbReference>
<evidence type="ECO:0000256" key="5">
    <source>
        <dbReference type="SAM" id="MobiDB-lite"/>
    </source>
</evidence>
<dbReference type="OrthoDB" id="200660at2759"/>
<dbReference type="GO" id="GO:0006281">
    <property type="term" value="P:DNA repair"/>
    <property type="evidence" value="ECO:0007669"/>
    <property type="project" value="UniProtKB-KW"/>
</dbReference>
<evidence type="ECO:0000256" key="4">
    <source>
        <dbReference type="ARBA" id="ARBA00023242"/>
    </source>
</evidence>
<feature type="region of interest" description="Disordered" evidence="5">
    <location>
        <begin position="34"/>
        <end position="60"/>
    </location>
</feature>
<proteinExistence type="predicted"/>
<gene>
    <name evidence="6" type="ORF">COLO4_06117</name>
</gene>
<organism evidence="6 7">
    <name type="scientific">Corchorus olitorius</name>
    <dbReference type="NCBI Taxonomy" id="93759"/>
    <lineage>
        <taxon>Eukaryota</taxon>
        <taxon>Viridiplantae</taxon>
        <taxon>Streptophyta</taxon>
        <taxon>Embryophyta</taxon>
        <taxon>Tracheophyta</taxon>
        <taxon>Spermatophyta</taxon>
        <taxon>Magnoliopsida</taxon>
        <taxon>eudicotyledons</taxon>
        <taxon>Gunneridae</taxon>
        <taxon>Pentapetalae</taxon>
        <taxon>rosids</taxon>
        <taxon>malvids</taxon>
        <taxon>Malvales</taxon>
        <taxon>Malvaceae</taxon>
        <taxon>Grewioideae</taxon>
        <taxon>Apeibeae</taxon>
        <taxon>Corchorus</taxon>
    </lineage>
</organism>
<dbReference type="CDD" id="cd20404">
    <property type="entry name" value="Tudor_Agenet_AtEML-like"/>
    <property type="match status" value="1"/>
</dbReference>
<keyword evidence="7" id="KW-1185">Reference proteome</keyword>
<accession>A0A1R3KNZ9</accession>
<dbReference type="PANTHER" id="PTHR12663:SF24">
    <property type="entry name" value="TUDOR DOMAIN-CONTAINING PROTEIN"/>
    <property type="match status" value="1"/>
</dbReference>
<reference evidence="7" key="1">
    <citation type="submission" date="2013-09" db="EMBL/GenBank/DDBJ databases">
        <title>Corchorus olitorius genome sequencing.</title>
        <authorList>
            <person name="Alam M."/>
            <person name="Haque M.S."/>
            <person name="Islam M.S."/>
            <person name="Emdad E.M."/>
            <person name="Islam M.M."/>
            <person name="Ahmed B."/>
            <person name="Halim A."/>
            <person name="Hossen Q.M.M."/>
            <person name="Hossain M.Z."/>
            <person name="Ahmed R."/>
            <person name="Khan M.M."/>
            <person name="Islam R."/>
            <person name="Rashid M.M."/>
            <person name="Khan S.A."/>
            <person name="Rahman M.S."/>
            <person name="Alam M."/>
            <person name="Yahiya A.S."/>
            <person name="Khan M.S."/>
            <person name="Azam M.S."/>
            <person name="Haque T."/>
            <person name="Lashkar M.Z.H."/>
            <person name="Akhand A.I."/>
            <person name="Morshed G."/>
            <person name="Roy S."/>
            <person name="Uddin K.S."/>
            <person name="Rabeya T."/>
            <person name="Hossain A.S."/>
            <person name="Chowdhury A."/>
            <person name="Snigdha A.R."/>
            <person name="Mortoza M.S."/>
            <person name="Matin S.A."/>
            <person name="Hoque S.M.E."/>
            <person name="Islam M.K."/>
            <person name="Roy D.K."/>
            <person name="Haider R."/>
            <person name="Moosa M.M."/>
            <person name="Elias S.M."/>
            <person name="Hasan A.M."/>
            <person name="Jahan S."/>
            <person name="Shafiuddin M."/>
            <person name="Mahmood N."/>
            <person name="Shommy N.S."/>
        </authorList>
    </citation>
    <scope>NUCLEOTIDE SEQUENCE [LARGE SCALE GENOMIC DNA]</scope>
    <source>
        <strain evidence="7">cv. O-4</strain>
    </source>
</reference>
<keyword evidence="2" id="KW-0227">DNA damage</keyword>
<evidence type="ECO:0000256" key="1">
    <source>
        <dbReference type="ARBA" id="ARBA00004123"/>
    </source>
</evidence>
<dbReference type="STRING" id="93759.A0A1R3KNZ9"/>
<protein>
    <recommendedName>
        <fullName evidence="8">Tudor domain-containing protein</fullName>
    </recommendedName>
</protein>
<feature type="region of interest" description="Disordered" evidence="5">
    <location>
        <begin position="212"/>
        <end position="289"/>
    </location>
</feature>
<sequence>MYGLMYTRATPGRCTQNAIAKDDDLIIGSLPKEKMKKVSAGSSSGKRRHRKENLKEDSKAEYSKKESWSGKVLLAGNGKVELNTLLKEDGKNINTPTKQKKDGEIVRSYLLSVEKIGKRMKIYWSGSRRWFTGRIEAFDKKNRLDSILYEDGDKEVLDLRKERFELEVLPTDPFKLKSDSHSARKADGLDVEDTGNVGEALMEENSKNVNGAKTMVKSSKSKQKKETMKEAERTEAVKEAAEELEAEATARMGSDNSSIKGSVQAMDDDSLSFRRKGREESERNSPNARRYQVVLNLRETGLDTNWGRQKVRSHPFRRKGREESERNSPNARRYQVVLNLRETGLDTNWGSITANAPFVILSTARLWNSIVLSKEFQINLYTMLMLHDIV</sequence>
<dbReference type="GO" id="GO:0005634">
    <property type="term" value="C:nucleus"/>
    <property type="evidence" value="ECO:0007669"/>
    <property type="project" value="UniProtKB-SubCell"/>
</dbReference>
<evidence type="ECO:0000313" key="7">
    <source>
        <dbReference type="Proteomes" id="UP000187203"/>
    </source>
</evidence>
<evidence type="ECO:0008006" key="8">
    <source>
        <dbReference type="Google" id="ProtNLM"/>
    </source>
</evidence>
<keyword evidence="4" id="KW-0539">Nucleus</keyword>
<keyword evidence="3" id="KW-0234">DNA repair</keyword>
<evidence type="ECO:0000256" key="2">
    <source>
        <dbReference type="ARBA" id="ARBA00022763"/>
    </source>
</evidence>
<dbReference type="AlphaFoldDB" id="A0A1R3KNZ9"/>
<dbReference type="PANTHER" id="PTHR12663">
    <property type="entry name" value="ANDROGEN INDUCED INHIBITOR OF PROLIFERATION AS3 / PDS5-RELATED"/>
    <property type="match status" value="1"/>
</dbReference>